<accession>A0A926IAV7</accession>
<evidence type="ECO:0000313" key="6">
    <source>
        <dbReference type="Proteomes" id="UP000660861"/>
    </source>
</evidence>
<keyword evidence="2 3" id="KW-0456">Lyase</keyword>
<organism evidence="5 6">
    <name type="scientific">Zongyangia hominis</name>
    <dbReference type="NCBI Taxonomy" id="2763677"/>
    <lineage>
        <taxon>Bacteria</taxon>
        <taxon>Bacillati</taxon>
        <taxon>Bacillota</taxon>
        <taxon>Clostridia</taxon>
        <taxon>Eubacteriales</taxon>
        <taxon>Oscillospiraceae</taxon>
        <taxon>Zongyangia</taxon>
    </lineage>
</organism>
<comment type="catalytic activity">
    <reaction evidence="3">
        <text>Ni(II)-pyridinium-3,5-bisthiocarboxylate mononucleotide = pyridinium-3,5-bisthiocarboxylate mononucleotide + Ni(2+)</text>
        <dbReference type="Rhea" id="RHEA:54784"/>
        <dbReference type="ChEBI" id="CHEBI:49786"/>
        <dbReference type="ChEBI" id="CHEBI:137372"/>
        <dbReference type="ChEBI" id="CHEBI:137373"/>
        <dbReference type="EC" id="4.99.1.12"/>
    </reaction>
</comment>
<keyword evidence="6" id="KW-1185">Reference proteome</keyword>
<sequence>MKELYLECQSGISGDMTVAALLDLGADEGVLRRGLASLSVDGYALRISRVKKQGIEAADFDVILEEGEHPHGHVHHVERHIHGQAHSYEAPHGEDVHPHEAAHGHEDHSYEAPHGENIHPYEAAHGHEDHSHGESHSHGEDRLFADGGHHHSHGEEGVHVHAGHEHGHTHPHSHVHRGLADILAIIEGGDLSCRAKALAAKIFHIVAQAESKAHGMPVEEVHFHEVGAVDSIVDIVGAAICLDNLDIGRVWCSPLCEGTGTVRCAHGIMPVPAPATANILAEHHIPVRLTDTEGERVTPTGAAIVAAVTDHFGAPAYMRVKKVGLGAGKRDYPAANLLRAYLIESGEEDAYHDEVEVITTDLDDMTGEQMGYAMERLFAAGAKDVHYTPVFMKKNRPGYCLTVLCAPELHEECIREIFKNTSAIGVRHVLQKRTKMKRDLQDVETKLGNITIKRCEYGEISKETVEYESAKKLADAKNIPLDEVFRVAKSEPLA</sequence>
<proteinExistence type="inferred from homology"/>
<name>A0A926IAV7_9FIRM</name>
<dbReference type="NCBIfam" id="TIGR00299">
    <property type="entry name" value="nickel pincer cofactor biosynthesis protein LarC"/>
    <property type="match status" value="1"/>
</dbReference>
<comment type="similarity">
    <text evidence="3">Belongs to the LarC family.</text>
</comment>
<evidence type="ECO:0000313" key="5">
    <source>
        <dbReference type="EMBL" id="MBC8569505.1"/>
    </source>
</evidence>
<comment type="function">
    <text evidence="3">Involved in the biosynthesis of a nickel-pincer cofactor ((SCS)Ni(II) pincer complex). Binds Ni(2+), and functions in nickel delivery to pyridinium-3,5-bisthiocarboxylic acid mononucleotide (P2TMN), to form the mature cofactor. Is thus probably required for the activation of nickel-pincer cofactor-dependent enzymes.</text>
</comment>
<comment type="caution">
    <text evidence="5">The sequence shown here is derived from an EMBL/GenBank/DDBJ whole genome shotgun (WGS) entry which is preliminary data.</text>
</comment>
<dbReference type="Gene3D" id="3.30.70.1380">
    <property type="entry name" value="Transcriptional regulatory protein pf0864 domain like"/>
    <property type="match status" value="1"/>
</dbReference>
<keyword evidence="1 3" id="KW-0533">Nickel</keyword>
<evidence type="ECO:0000256" key="4">
    <source>
        <dbReference type="SAM" id="MobiDB-lite"/>
    </source>
</evidence>
<reference evidence="5" key="1">
    <citation type="submission" date="2020-08" db="EMBL/GenBank/DDBJ databases">
        <title>Genome public.</title>
        <authorList>
            <person name="Liu C."/>
            <person name="Sun Q."/>
        </authorList>
    </citation>
    <scope>NUCLEOTIDE SEQUENCE</scope>
    <source>
        <strain evidence="5">NSJ-54</strain>
    </source>
</reference>
<dbReference type="PANTHER" id="PTHR36566:SF1">
    <property type="entry name" value="PYRIDINIUM-3,5-BISTHIOCARBOXYLIC ACID MONONUCLEOTIDE NICKEL INSERTION PROTEIN"/>
    <property type="match status" value="1"/>
</dbReference>
<dbReference type="AlphaFoldDB" id="A0A926IAV7"/>
<dbReference type="GO" id="GO:0016829">
    <property type="term" value="F:lyase activity"/>
    <property type="evidence" value="ECO:0007669"/>
    <property type="project" value="UniProtKB-UniRule"/>
</dbReference>
<evidence type="ECO:0000256" key="1">
    <source>
        <dbReference type="ARBA" id="ARBA00022596"/>
    </source>
</evidence>
<feature type="region of interest" description="Disordered" evidence="4">
    <location>
        <begin position="89"/>
        <end position="156"/>
    </location>
</feature>
<dbReference type="HAMAP" id="MF_01074">
    <property type="entry name" value="LarC"/>
    <property type="match status" value="1"/>
</dbReference>
<dbReference type="EC" id="4.99.1.12" evidence="3"/>
<dbReference type="GO" id="GO:0051604">
    <property type="term" value="P:protein maturation"/>
    <property type="evidence" value="ECO:0007669"/>
    <property type="project" value="UniProtKB-UniRule"/>
</dbReference>
<dbReference type="Proteomes" id="UP000660861">
    <property type="component" value="Unassembled WGS sequence"/>
</dbReference>
<dbReference type="EMBL" id="JACRTC010000001">
    <property type="protein sequence ID" value="MBC8569505.1"/>
    <property type="molecule type" value="Genomic_DNA"/>
</dbReference>
<dbReference type="InterPro" id="IPR002822">
    <property type="entry name" value="Ni_insertion"/>
</dbReference>
<evidence type="ECO:0000256" key="3">
    <source>
        <dbReference type="HAMAP-Rule" id="MF_01074"/>
    </source>
</evidence>
<dbReference type="PANTHER" id="PTHR36566">
    <property type="entry name" value="NICKEL INSERTION PROTEIN-RELATED"/>
    <property type="match status" value="1"/>
</dbReference>
<evidence type="ECO:0000256" key="2">
    <source>
        <dbReference type="ARBA" id="ARBA00023239"/>
    </source>
</evidence>
<gene>
    <name evidence="3 5" type="primary">larC</name>
    <name evidence="5" type="ORF">H8709_01500</name>
</gene>
<dbReference type="Pfam" id="PF01969">
    <property type="entry name" value="Ni_insertion"/>
    <property type="match status" value="2"/>
</dbReference>
<dbReference type="GO" id="GO:0016151">
    <property type="term" value="F:nickel cation binding"/>
    <property type="evidence" value="ECO:0007669"/>
    <property type="project" value="UniProtKB-UniRule"/>
</dbReference>
<protein>
    <recommendedName>
        <fullName evidence="3">Pyridinium-3,5-bisthiocarboxylic acid mononucleotide nickel insertion protein</fullName>
        <shortName evidence="3">P2TMN nickel insertion protein</shortName>
        <ecNumber evidence="3">4.99.1.12</ecNumber>
    </recommendedName>
    <alternativeName>
        <fullName evidence="3">Nickel-pincer cofactor biosynthesis protein LarC</fullName>
    </alternativeName>
</protein>
<dbReference type="RefSeq" id="WP_262396602.1">
    <property type="nucleotide sequence ID" value="NZ_JACRTC010000001.1"/>
</dbReference>